<dbReference type="PANTHER" id="PTHR35176">
    <property type="entry name" value="HEME OXYGENASE HI_0854-RELATED"/>
    <property type="match status" value="1"/>
</dbReference>
<keyword evidence="4" id="KW-1185">Reference proteome</keyword>
<dbReference type="SUPFAM" id="SSF50475">
    <property type="entry name" value="FMN-binding split barrel"/>
    <property type="match status" value="1"/>
</dbReference>
<proteinExistence type="predicted"/>
<dbReference type="NCBIfam" id="TIGR03668">
    <property type="entry name" value="Rv0121_F420"/>
    <property type="match status" value="1"/>
</dbReference>
<protein>
    <submittedName>
        <fullName evidence="3">TIGR03668 family PPOX class F420-dependent oxidoreductase</fullName>
    </submittedName>
</protein>
<name>A0ABR9MXU9_9MICO</name>
<organism evidence="3 4">
    <name type="scientific">Myceligenerans pegani</name>
    <dbReference type="NCBI Taxonomy" id="2776917"/>
    <lineage>
        <taxon>Bacteria</taxon>
        <taxon>Bacillati</taxon>
        <taxon>Actinomycetota</taxon>
        <taxon>Actinomycetes</taxon>
        <taxon>Micrococcales</taxon>
        <taxon>Promicromonosporaceae</taxon>
        <taxon>Myceligenerans</taxon>
    </lineage>
</organism>
<dbReference type="Proteomes" id="UP000625527">
    <property type="component" value="Unassembled WGS sequence"/>
</dbReference>
<dbReference type="InterPro" id="IPR011576">
    <property type="entry name" value="Pyridox_Oxase_N"/>
</dbReference>
<feature type="domain" description="Pyridoxamine 5'-phosphate oxidase N-terminal" evidence="2">
    <location>
        <begin position="8"/>
        <end position="135"/>
    </location>
</feature>
<dbReference type="InterPro" id="IPR052019">
    <property type="entry name" value="F420H2_bilvrd_red/Heme_oxyg"/>
</dbReference>
<reference evidence="3 4" key="1">
    <citation type="submission" date="2020-10" db="EMBL/GenBank/DDBJ databases">
        <title>Myceligenerans pegani sp. nov., an endophytic actinomycete isolated from Peganum harmala L. in Xinjiang, China.</title>
        <authorList>
            <person name="Xin L."/>
        </authorList>
    </citation>
    <scope>NUCLEOTIDE SEQUENCE [LARGE SCALE GENOMIC DNA]</scope>
    <source>
        <strain evidence="3 4">TRM65318</strain>
    </source>
</reference>
<dbReference type="PANTHER" id="PTHR35176:SF2">
    <property type="entry name" value="F420H(2)-DEPENDENT REDUCTASE RV1155"/>
    <property type="match status" value="1"/>
</dbReference>
<comment type="caution">
    <text evidence="3">The sequence shown here is derived from an EMBL/GenBank/DDBJ whole genome shotgun (WGS) entry which is preliminary data.</text>
</comment>
<gene>
    <name evidence="3" type="ORF">IHE71_10885</name>
</gene>
<dbReference type="Pfam" id="PF01243">
    <property type="entry name" value="PNPOx_N"/>
    <property type="match status" value="1"/>
</dbReference>
<dbReference type="EMBL" id="JADAQT010000080">
    <property type="protein sequence ID" value="MBE1876212.1"/>
    <property type="molecule type" value="Genomic_DNA"/>
</dbReference>
<dbReference type="Gene3D" id="2.30.110.10">
    <property type="entry name" value="Electron Transport, Fmn-binding Protein, Chain A"/>
    <property type="match status" value="1"/>
</dbReference>
<sequence>MRLDSSTCRERLSAARSAYLATTGGDLAPHIVPIAFAVLGDRIVTAVDRKPKSTTALRRLRNIAENPRVAVLRDHYSDDWDRLWWVRADGTADVVDDGPEWYDGVAALTARYPQYADAPPHGPLIRITTTRWTGWAHTA</sequence>
<evidence type="ECO:0000259" key="2">
    <source>
        <dbReference type="Pfam" id="PF01243"/>
    </source>
</evidence>
<dbReference type="RefSeq" id="WP_192862781.1">
    <property type="nucleotide sequence ID" value="NZ_JADAQT010000080.1"/>
</dbReference>
<dbReference type="InterPro" id="IPR012349">
    <property type="entry name" value="Split_barrel_FMN-bd"/>
</dbReference>
<evidence type="ECO:0000313" key="3">
    <source>
        <dbReference type="EMBL" id="MBE1876212.1"/>
    </source>
</evidence>
<dbReference type="InterPro" id="IPR019967">
    <property type="entry name" value="F420-dep_enz_PPOX_Rv0121"/>
</dbReference>
<evidence type="ECO:0000256" key="1">
    <source>
        <dbReference type="ARBA" id="ARBA00023002"/>
    </source>
</evidence>
<accession>A0ABR9MXU9</accession>
<keyword evidence="1" id="KW-0560">Oxidoreductase</keyword>
<evidence type="ECO:0000313" key="4">
    <source>
        <dbReference type="Proteomes" id="UP000625527"/>
    </source>
</evidence>